<keyword evidence="2" id="KW-1185">Reference proteome</keyword>
<dbReference type="AlphaFoldDB" id="A0A8K0UEK3"/>
<protein>
    <submittedName>
        <fullName evidence="1">Uncharacterized protein</fullName>
    </submittedName>
</protein>
<dbReference type="OrthoDB" id="5569250at2759"/>
<organism evidence="1 2">
    <name type="scientific">Cristinia sonorae</name>
    <dbReference type="NCBI Taxonomy" id="1940300"/>
    <lineage>
        <taxon>Eukaryota</taxon>
        <taxon>Fungi</taxon>
        <taxon>Dikarya</taxon>
        <taxon>Basidiomycota</taxon>
        <taxon>Agaricomycotina</taxon>
        <taxon>Agaricomycetes</taxon>
        <taxon>Agaricomycetidae</taxon>
        <taxon>Agaricales</taxon>
        <taxon>Pleurotineae</taxon>
        <taxon>Stephanosporaceae</taxon>
        <taxon>Cristinia</taxon>
    </lineage>
</organism>
<name>A0A8K0UEK3_9AGAR</name>
<evidence type="ECO:0000313" key="2">
    <source>
        <dbReference type="Proteomes" id="UP000813824"/>
    </source>
</evidence>
<gene>
    <name evidence="1" type="ORF">BXZ70DRAFT_631480</name>
</gene>
<dbReference type="EMBL" id="JAEVFJ010000051">
    <property type="protein sequence ID" value="KAH8082005.1"/>
    <property type="molecule type" value="Genomic_DNA"/>
</dbReference>
<sequence>MISDGAAIVERRHPLRVPDGRIMVVSSYHASKSRGWSRKYILVIESARRGESRTFIIIREGQRCSGPQARRRKSDLANIGHLQALSMSRTMKEMELPRAKVLGLAEVDEPRVCRLQSEKRRRVPESGFFLVFFRCQEDKNACDSDGSEDDLDLGSNAVVSELHLEDPLKEWQSLVKEISERVKKRGAILQYLPFIQTVLGMEEMA</sequence>
<evidence type="ECO:0000313" key="1">
    <source>
        <dbReference type="EMBL" id="KAH8082005.1"/>
    </source>
</evidence>
<proteinExistence type="predicted"/>
<comment type="caution">
    <text evidence="1">The sequence shown here is derived from an EMBL/GenBank/DDBJ whole genome shotgun (WGS) entry which is preliminary data.</text>
</comment>
<accession>A0A8K0UEK3</accession>
<reference evidence="1" key="1">
    <citation type="journal article" date="2021" name="New Phytol.">
        <title>Evolutionary innovations through gain and loss of genes in the ectomycorrhizal Boletales.</title>
        <authorList>
            <person name="Wu G."/>
            <person name="Miyauchi S."/>
            <person name="Morin E."/>
            <person name="Kuo A."/>
            <person name="Drula E."/>
            <person name="Varga T."/>
            <person name="Kohler A."/>
            <person name="Feng B."/>
            <person name="Cao Y."/>
            <person name="Lipzen A."/>
            <person name="Daum C."/>
            <person name="Hundley H."/>
            <person name="Pangilinan J."/>
            <person name="Johnson J."/>
            <person name="Barry K."/>
            <person name="LaButti K."/>
            <person name="Ng V."/>
            <person name="Ahrendt S."/>
            <person name="Min B."/>
            <person name="Choi I.G."/>
            <person name="Park H."/>
            <person name="Plett J.M."/>
            <person name="Magnuson J."/>
            <person name="Spatafora J.W."/>
            <person name="Nagy L.G."/>
            <person name="Henrissat B."/>
            <person name="Grigoriev I.V."/>
            <person name="Yang Z.L."/>
            <person name="Xu J."/>
            <person name="Martin F.M."/>
        </authorList>
    </citation>
    <scope>NUCLEOTIDE SEQUENCE</scope>
    <source>
        <strain evidence="1">KKN 215</strain>
    </source>
</reference>
<dbReference type="Proteomes" id="UP000813824">
    <property type="component" value="Unassembled WGS sequence"/>
</dbReference>